<organism evidence="2 3">
    <name type="scientific">Auricularia subglabra (strain TFB-10046 / SS5)</name>
    <name type="common">White-rot fungus</name>
    <name type="synonym">Auricularia delicata (strain TFB10046)</name>
    <dbReference type="NCBI Taxonomy" id="717982"/>
    <lineage>
        <taxon>Eukaryota</taxon>
        <taxon>Fungi</taxon>
        <taxon>Dikarya</taxon>
        <taxon>Basidiomycota</taxon>
        <taxon>Agaricomycotina</taxon>
        <taxon>Agaricomycetes</taxon>
        <taxon>Auriculariales</taxon>
        <taxon>Auriculariaceae</taxon>
        <taxon>Auricularia</taxon>
    </lineage>
</organism>
<feature type="compositionally biased region" description="Pro residues" evidence="1">
    <location>
        <begin position="91"/>
        <end position="104"/>
    </location>
</feature>
<feature type="compositionally biased region" description="Basic residues" evidence="1">
    <location>
        <begin position="315"/>
        <end position="329"/>
    </location>
</feature>
<evidence type="ECO:0000313" key="3">
    <source>
        <dbReference type="Proteomes" id="UP000006514"/>
    </source>
</evidence>
<name>J0L7D6_AURST</name>
<dbReference type="AlphaFoldDB" id="J0L7D6"/>
<proteinExistence type="predicted"/>
<feature type="region of interest" description="Disordered" evidence="1">
    <location>
        <begin position="262"/>
        <end position="340"/>
    </location>
</feature>
<dbReference type="KEGG" id="adl:AURDEDRAFT_178739"/>
<evidence type="ECO:0000256" key="1">
    <source>
        <dbReference type="SAM" id="MobiDB-lite"/>
    </source>
</evidence>
<evidence type="ECO:0000313" key="2">
    <source>
        <dbReference type="EMBL" id="EJD32226.1"/>
    </source>
</evidence>
<feature type="compositionally biased region" description="Basic and acidic residues" evidence="1">
    <location>
        <begin position="298"/>
        <end position="314"/>
    </location>
</feature>
<sequence length="340" mass="38137">QLAPPRAQQLAPPVQQLAPPIQQLAPPPIQHVALPPVQPVAPPQQVQHLSSPPPEGMDVPGYRDYPMQLAAPPPEGTDVPGYRDYPMQLTAPPPVQQLASPPPKGMDTDQSMQGIETDLDADDDDDDEEEDEDDDDGPDPKEGPGGKNGRIAGVYKYQEKGTKTQLKSFRRNTERPARLLRGRPQSKGTNLKFRAVVQKAEFMSDSIDCWIICAALPKNSMGDLRLYENEDMAIDAPGVKERVRKLLFDALQAKRIQRLAEMKKESDENKSKAQRAEDKARKDRKRLEKYKARLAKVTSEKERLEANKVRDAKKKDKKKKSKKDKAKRKREGDEAMEVDA</sequence>
<feature type="non-terminal residue" evidence="2">
    <location>
        <position position="1"/>
    </location>
</feature>
<dbReference type="Proteomes" id="UP000006514">
    <property type="component" value="Unassembled WGS sequence"/>
</dbReference>
<reference evidence="3" key="1">
    <citation type="journal article" date="2012" name="Science">
        <title>The Paleozoic origin of enzymatic lignin decomposition reconstructed from 31 fungal genomes.</title>
        <authorList>
            <person name="Floudas D."/>
            <person name="Binder M."/>
            <person name="Riley R."/>
            <person name="Barry K."/>
            <person name="Blanchette R.A."/>
            <person name="Henrissat B."/>
            <person name="Martinez A.T."/>
            <person name="Otillar R."/>
            <person name="Spatafora J.W."/>
            <person name="Yadav J.S."/>
            <person name="Aerts A."/>
            <person name="Benoit I."/>
            <person name="Boyd A."/>
            <person name="Carlson A."/>
            <person name="Copeland A."/>
            <person name="Coutinho P.M."/>
            <person name="de Vries R.P."/>
            <person name="Ferreira P."/>
            <person name="Findley K."/>
            <person name="Foster B."/>
            <person name="Gaskell J."/>
            <person name="Glotzer D."/>
            <person name="Gorecki P."/>
            <person name="Heitman J."/>
            <person name="Hesse C."/>
            <person name="Hori C."/>
            <person name="Igarashi K."/>
            <person name="Jurgens J.A."/>
            <person name="Kallen N."/>
            <person name="Kersten P."/>
            <person name="Kohler A."/>
            <person name="Kuees U."/>
            <person name="Kumar T.K.A."/>
            <person name="Kuo A."/>
            <person name="LaButti K."/>
            <person name="Larrondo L.F."/>
            <person name="Lindquist E."/>
            <person name="Ling A."/>
            <person name="Lombard V."/>
            <person name="Lucas S."/>
            <person name="Lundell T."/>
            <person name="Martin R."/>
            <person name="McLaughlin D.J."/>
            <person name="Morgenstern I."/>
            <person name="Morin E."/>
            <person name="Murat C."/>
            <person name="Nagy L.G."/>
            <person name="Nolan M."/>
            <person name="Ohm R.A."/>
            <person name="Patyshakuliyeva A."/>
            <person name="Rokas A."/>
            <person name="Ruiz-Duenas F.J."/>
            <person name="Sabat G."/>
            <person name="Salamov A."/>
            <person name="Samejima M."/>
            <person name="Schmutz J."/>
            <person name="Slot J.C."/>
            <person name="St John F."/>
            <person name="Stenlid J."/>
            <person name="Sun H."/>
            <person name="Sun S."/>
            <person name="Syed K."/>
            <person name="Tsang A."/>
            <person name="Wiebenga A."/>
            <person name="Young D."/>
            <person name="Pisabarro A."/>
            <person name="Eastwood D.C."/>
            <person name="Martin F."/>
            <person name="Cullen D."/>
            <person name="Grigoriev I.V."/>
            <person name="Hibbett D.S."/>
        </authorList>
    </citation>
    <scope>NUCLEOTIDE SEQUENCE [LARGE SCALE GENOMIC DNA]</scope>
    <source>
        <strain evidence="3">TFB10046</strain>
    </source>
</reference>
<gene>
    <name evidence="2" type="ORF">AURDEDRAFT_178739</name>
</gene>
<protein>
    <submittedName>
        <fullName evidence="2">Uncharacterized protein</fullName>
    </submittedName>
</protein>
<keyword evidence="3" id="KW-1185">Reference proteome</keyword>
<feature type="region of interest" description="Disordered" evidence="1">
    <location>
        <begin position="1"/>
        <end position="154"/>
    </location>
</feature>
<feature type="compositionally biased region" description="Acidic residues" evidence="1">
    <location>
        <begin position="117"/>
        <end position="137"/>
    </location>
</feature>
<feature type="compositionally biased region" description="Low complexity" evidence="1">
    <location>
        <begin position="1"/>
        <end position="35"/>
    </location>
</feature>
<accession>J0L7D6</accession>
<dbReference type="InParanoid" id="J0L7D6"/>
<feature type="compositionally biased region" description="Basic and acidic residues" evidence="1">
    <location>
        <begin position="262"/>
        <end position="291"/>
    </location>
</feature>
<dbReference type="EMBL" id="JH689197">
    <property type="protein sequence ID" value="EJD32226.1"/>
    <property type="molecule type" value="Genomic_DNA"/>
</dbReference>